<evidence type="ECO:0000313" key="3">
    <source>
        <dbReference type="EMBL" id="PIZ95206.1"/>
    </source>
</evidence>
<dbReference type="CDD" id="cd03823">
    <property type="entry name" value="GT4_ExpE7-like"/>
    <property type="match status" value="1"/>
</dbReference>
<name>A0A2M7V8T0_9BACT</name>
<proteinExistence type="predicted"/>
<evidence type="ECO:0000259" key="1">
    <source>
        <dbReference type="Pfam" id="PF00534"/>
    </source>
</evidence>
<evidence type="ECO:0000313" key="4">
    <source>
        <dbReference type="Proteomes" id="UP000228568"/>
    </source>
</evidence>
<dbReference type="EMBL" id="PFPK01000018">
    <property type="protein sequence ID" value="PIZ95206.1"/>
    <property type="molecule type" value="Genomic_DNA"/>
</dbReference>
<dbReference type="Pfam" id="PF13439">
    <property type="entry name" value="Glyco_transf_4"/>
    <property type="match status" value="1"/>
</dbReference>
<accession>A0A2M7V8T0</accession>
<dbReference type="SUPFAM" id="SSF53756">
    <property type="entry name" value="UDP-Glycosyltransferase/glycogen phosphorylase"/>
    <property type="match status" value="1"/>
</dbReference>
<comment type="caution">
    <text evidence="3">The sequence shown here is derived from an EMBL/GenBank/DDBJ whole genome shotgun (WGS) entry which is preliminary data.</text>
</comment>
<protein>
    <recommendedName>
        <fullName evidence="5">Glycosyltransferase subfamily 4-like N-terminal domain-containing protein</fullName>
    </recommendedName>
</protein>
<reference evidence="4" key="1">
    <citation type="submission" date="2017-09" db="EMBL/GenBank/DDBJ databases">
        <title>Depth-based differentiation of microbial function through sediment-hosted aquifers and enrichment of novel symbionts in the deep terrestrial subsurface.</title>
        <authorList>
            <person name="Probst A.J."/>
            <person name="Ladd B."/>
            <person name="Jarett J.K."/>
            <person name="Geller-Mcgrath D.E."/>
            <person name="Sieber C.M.K."/>
            <person name="Emerson J.B."/>
            <person name="Anantharaman K."/>
            <person name="Thomas B.C."/>
            <person name="Malmstrom R."/>
            <person name="Stieglmeier M."/>
            <person name="Klingl A."/>
            <person name="Woyke T."/>
            <person name="Ryan C.M."/>
            <person name="Banfield J.F."/>
        </authorList>
    </citation>
    <scope>NUCLEOTIDE SEQUENCE [LARGE SCALE GENOMIC DNA]</scope>
</reference>
<dbReference type="PANTHER" id="PTHR45947">
    <property type="entry name" value="SULFOQUINOVOSYL TRANSFERASE SQD2"/>
    <property type="match status" value="1"/>
</dbReference>
<dbReference type="Gene3D" id="3.40.50.2000">
    <property type="entry name" value="Glycogen Phosphorylase B"/>
    <property type="match status" value="2"/>
</dbReference>
<dbReference type="PANTHER" id="PTHR45947:SF3">
    <property type="entry name" value="SULFOQUINOVOSYL TRANSFERASE SQD2"/>
    <property type="match status" value="1"/>
</dbReference>
<sequence length="406" mass="46603">MKCRLKNYQNMKICLINNLYPPYARGGAEQVVRKTVEGLISVGHSIVLITSTPDDAGVEEDENLKIYRIKPKNIFFYTEAHKHDFLSRFFWHIIDIFNFSISGEVKKILTWEKPDIVHTHNLMGMSFLIPRAIRALEIRHVHTVHDVQLVEPSGIILKKEENSWRYTGWPTKVYTWIMKQLFASPEVVISPSQFLLDFYKARGFFSQSKFVVVRNPMTAVVESRKSKVKSRDSNQKFNFLYLGQVEIHKGVLFLVDVFKKFVENHKNCQLHIVGDGSVLEDVKNLAMGCENIFVHGLVGREKLPELFAVNDVTIAPSLCYENSPTVIFESFSFGVPVLASRIEGIEELIVEGENGFTFEAGDFNSLTNKLQWCVENKAVIEKMSTKIPTWEKPEGEYVERLVELYG</sequence>
<dbReference type="InterPro" id="IPR028098">
    <property type="entry name" value="Glyco_trans_4-like_N"/>
</dbReference>
<dbReference type="InterPro" id="IPR001296">
    <property type="entry name" value="Glyco_trans_1"/>
</dbReference>
<organism evidence="3 4">
    <name type="scientific">Candidatus Magasanikbacteria bacterium CG_4_10_14_0_2_um_filter_37_12</name>
    <dbReference type="NCBI Taxonomy" id="1974637"/>
    <lineage>
        <taxon>Bacteria</taxon>
        <taxon>Candidatus Magasanikiibacteriota</taxon>
    </lineage>
</organism>
<dbReference type="AlphaFoldDB" id="A0A2M7V8T0"/>
<gene>
    <name evidence="3" type="ORF">COX81_01520</name>
</gene>
<dbReference type="Proteomes" id="UP000228568">
    <property type="component" value="Unassembled WGS sequence"/>
</dbReference>
<dbReference type="Pfam" id="PF00534">
    <property type="entry name" value="Glycos_transf_1"/>
    <property type="match status" value="1"/>
</dbReference>
<evidence type="ECO:0000259" key="2">
    <source>
        <dbReference type="Pfam" id="PF13439"/>
    </source>
</evidence>
<feature type="domain" description="Glycosyltransferase subfamily 4-like N-terminal" evidence="2">
    <location>
        <begin position="26"/>
        <end position="216"/>
    </location>
</feature>
<evidence type="ECO:0008006" key="5">
    <source>
        <dbReference type="Google" id="ProtNLM"/>
    </source>
</evidence>
<dbReference type="InterPro" id="IPR050194">
    <property type="entry name" value="Glycosyltransferase_grp1"/>
</dbReference>
<dbReference type="GO" id="GO:0016757">
    <property type="term" value="F:glycosyltransferase activity"/>
    <property type="evidence" value="ECO:0007669"/>
    <property type="project" value="InterPro"/>
</dbReference>
<feature type="domain" description="Glycosyl transferase family 1" evidence="1">
    <location>
        <begin position="226"/>
        <end position="384"/>
    </location>
</feature>